<dbReference type="AlphaFoldDB" id="A0A3B0ZZU3"/>
<protein>
    <submittedName>
        <fullName evidence="2">Uncharacterized protein</fullName>
    </submittedName>
</protein>
<accession>A0A3B0ZZU3</accession>
<evidence type="ECO:0000313" key="2">
    <source>
        <dbReference type="EMBL" id="VAW86116.1"/>
    </source>
</evidence>
<keyword evidence="1" id="KW-0812">Transmembrane</keyword>
<keyword evidence="1" id="KW-1133">Transmembrane helix</keyword>
<feature type="transmembrane region" description="Helical" evidence="1">
    <location>
        <begin position="20"/>
        <end position="36"/>
    </location>
</feature>
<organism evidence="2">
    <name type="scientific">hydrothermal vent metagenome</name>
    <dbReference type="NCBI Taxonomy" id="652676"/>
    <lineage>
        <taxon>unclassified sequences</taxon>
        <taxon>metagenomes</taxon>
        <taxon>ecological metagenomes</taxon>
    </lineage>
</organism>
<gene>
    <name evidence="2" type="ORF">MNBD_GAMMA18-1777</name>
</gene>
<proteinExistence type="predicted"/>
<evidence type="ECO:0000256" key="1">
    <source>
        <dbReference type="SAM" id="Phobius"/>
    </source>
</evidence>
<name>A0A3B0ZZU3_9ZZZZ</name>
<reference evidence="2" key="1">
    <citation type="submission" date="2018-06" db="EMBL/GenBank/DDBJ databases">
        <authorList>
            <person name="Zhirakovskaya E."/>
        </authorList>
    </citation>
    <scope>NUCLEOTIDE SEQUENCE</scope>
</reference>
<dbReference type="EMBL" id="UOFP01000124">
    <property type="protein sequence ID" value="VAW86116.1"/>
    <property type="molecule type" value="Genomic_DNA"/>
</dbReference>
<sequence length="51" mass="5771">MLPLLWGGFCDKLLRAQVGLFFDLGFFCISAIMRALRVGRRGVIVKLEKSQ</sequence>
<keyword evidence="1" id="KW-0472">Membrane</keyword>